<dbReference type="CDD" id="cd06225">
    <property type="entry name" value="HAMP"/>
    <property type="match status" value="1"/>
</dbReference>
<dbReference type="PROSITE" id="PS50112">
    <property type="entry name" value="PAS"/>
    <property type="match status" value="1"/>
</dbReference>
<dbReference type="Pfam" id="PF00672">
    <property type="entry name" value="HAMP"/>
    <property type="match status" value="1"/>
</dbReference>
<dbReference type="PANTHER" id="PTHR45528">
    <property type="entry name" value="SENSOR HISTIDINE KINASE CPXA"/>
    <property type="match status" value="1"/>
</dbReference>
<evidence type="ECO:0000313" key="15">
    <source>
        <dbReference type="EMBL" id="KJJ86099.1"/>
    </source>
</evidence>
<comment type="subcellular location">
    <subcellularLocation>
        <location evidence="2">Cell membrane</location>
        <topology evidence="2">Multi-pass membrane protein</topology>
    </subcellularLocation>
</comment>
<dbReference type="Gene3D" id="6.10.340.10">
    <property type="match status" value="1"/>
</dbReference>
<dbReference type="Proteomes" id="UP000033428">
    <property type="component" value="Unassembled WGS sequence"/>
</dbReference>
<evidence type="ECO:0000256" key="1">
    <source>
        <dbReference type="ARBA" id="ARBA00000085"/>
    </source>
</evidence>
<keyword evidence="11 12" id="KW-0472">Membrane</keyword>
<accession>A0A0F0CVN5</accession>
<dbReference type="CDD" id="cd00130">
    <property type="entry name" value="PAS"/>
    <property type="match status" value="1"/>
</dbReference>
<dbReference type="InterPro" id="IPR013655">
    <property type="entry name" value="PAS_fold_3"/>
</dbReference>
<evidence type="ECO:0000256" key="9">
    <source>
        <dbReference type="ARBA" id="ARBA00022840"/>
    </source>
</evidence>
<feature type="non-terminal residue" evidence="15">
    <location>
        <position position="407"/>
    </location>
</feature>
<evidence type="ECO:0000256" key="2">
    <source>
        <dbReference type="ARBA" id="ARBA00004651"/>
    </source>
</evidence>
<evidence type="ECO:0000256" key="10">
    <source>
        <dbReference type="ARBA" id="ARBA00023012"/>
    </source>
</evidence>
<evidence type="ECO:0000256" key="5">
    <source>
        <dbReference type="ARBA" id="ARBA00022553"/>
    </source>
</evidence>
<keyword evidence="16" id="KW-1185">Reference proteome</keyword>
<dbReference type="InterPro" id="IPR000014">
    <property type="entry name" value="PAS"/>
</dbReference>
<dbReference type="SMART" id="SM00304">
    <property type="entry name" value="HAMP"/>
    <property type="match status" value="1"/>
</dbReference>
<dbReference type="NCBIfam" id="TIGR00229">
    <property type="entry name" value="sensory_box"/>
    <property type="match status" value="1"/>
</dbReference>
<feature type="transmembrane region" description="Helical" evidence="12">
    <location>
        <begin position="193"/>
        <end position="215"/>
    </location>
</feature>
<dbReference type="PROSITE" id="PS50885">
    <property type="entry name" value="HAMP"/>
    <property type="match status" value="1"/>
</dbReference>
<keyword evidence="6" id="KW-0808">Transferase</keyword>
<reference evidence="15 16" key="1">
    <citation type="submission" date="2015-02" db="EMBL/GenBank/DDBJ databases">
        <title>Single-cell genomics of uncultivated deep-branching MTB reveals a conserved set of magnetosome genes.</title>
        <authorList>
            <person name="Kolinko S."/>
            <person name="Richter M."/>
            <person name="Glockner F.O."/>
            <person name="Brachmann A."/>
            <person name="Schuler D."/>
        </authorList>
    </citation>
    <scope>NUCLEOTIDE SEQUENCE [LARGE SCALE GENOMIC DNA]</scope>
    <source>
        <strain evidence="15">SKK-01</strain>
    </source>
</reference>
<dbReference type="AlphaFoldDB" id="A0A0F0CVN5"/>
<organism evidence="15 16">
    <name type="scientific">Candidatus Omnitrophus magneticus</name>
    <dbReference type="NCBI Taxonomy" id="1609969"/>
    <lineage>
        <taxon>Bacteria</taxon>
        <taxon>Pseudomonadati</taxon>
        <taxon>Candidatus Omnitrophota</taxon>
        <taxon>Candidatus Omnitrophus</taxon>
    </lineage>
</organism>
<keyword evidence="4" id="KW-1003">Cell membrane</keyword>
<feature type="domain" description="PAS" evidence="13">
    <location>
        <begin position="304"/>
        <end position="381"/>
    </location>
</feature>
<keyword evidence="7" id="KW-0547">Nucleotide-binding</keyword>
<dbReference type="InterPro" id="IPR050398">
    <property type="entry name" value="HssS/ArlS-like"/>
</dbReference>
<comment type="catalytic activity">
    <reaction evidence="1">
        <text>ATP + protein L-histidine = ADP + protein N-phospho-L-histidine.</text>
        <dbReference type="EC" id="2.7.13.3"/>
    </reaction>
</comment>
<keyword evidence="5" id="KW-0597">Phosphoprotein</keyword>
<keyword evidence="12" id="KW-0812">Transmembrane</keyword>
<dbReference type="GO" id="GO:0000155">
    <property type="term" value="F:phosphorelay sensor kinase activity"/>
    <property type="evidence" value="ECO:0007669"/>
    <property type="project" value="TreeGrafter"/>
</dbReference>
<evidence type="ECO:0000256" key="3">
    <source>
        <dbReference type="ARBA" id="ARBA00012438"/>
    </source>
</evidence>
<evidence type="ECO:0000256" key="6">
    <source>
        <dbReference type="ARBA" id="ARBA00022679"/>
    </source>
</evidence>
<dbReference type="SUPFAM" id="SSF158472">
    <property type="entry name" value="HAMP domain-like"/>
    <property type="match status" value="1"/>
</dbReference>
<dbReference type="PANTHER" id="PTHR45528:SF1">
    <property type="entry name" value="SENSOR HISTIDINE KINASE CPXA"/>
    <property type="match status" value="1"/>
</dbReference>
<name>A0A0F0CVN5_9BACT</name>
<dbReference type="EC" id="2.7.13.3" evidence="3"/>
<dbReference type="Pfam" id="PF08447">
    <property type="entry name" value="PAS_3"/>
    <property type="match status" value="1"/>
</dbReference>
<keyword evidence="9" id="KW-0067">ATP-binding</keyword>
<gene>
    <name evidence="15" type="ORF">OMAG_000037</name>
</gene>
<evidence type="ECO:0000256" key="12">
    <source>
        <dbReference type="SAM" id="Phobius"/>
    </source>
</evidence>
<proteinExistence type="predicted"/>
<dbReference type="InterPro" id="IPR035965">
    <property type="entry name" value="PAS-like_dom_sf"/>
</dbReference>
<evidence type="ECO:0000313" key="16">
    <source>
        <dbReference type="Proteomes" id="UP000033428"/>
    </source>
</evidence>
<feature type="domain" description="HAMP" evidence="14">
    <location>
        <begin position="215"/>
        <end position="267"/>
    </location>
</feature>
<dbReference type="GO" id="GO:0005886">
    <property type="term" value="C:plasma membrane"/>
    <property type="evidence" value="ECO:0007669"/>
    <property type="project" value="UniProtKB-SubCell"/>
</dbReference>
<dbReference type="SUPFAM" id="SSF55785">
    <property type="entry name" value="PYP-like sensor domain (PAS domain)"/>
    <property type="match status" value="1"/>
</dbReference>
<dbReference type="InterPro" id="IPR003660">
    <property type="entry name" value="HAMP_dom"/>
</dbReference>
<sequence>MKLSIKFKLLASFTAIMVLTFGMSFLALQRVNYLAEEASSAGERSLSFSRTLLEVKIEAEAINYSLQDILLLSAEEKEKKSADIEEFILIIKNNERDALTQIETIKNEISNKDIAKLVEVLKNNLFAWHENISEIIDSIKNGLSNEDINILRGEGIGYLSELEEKIDMIEDRLAHEAIALNSEIIKSAYISKIVISAIFLLIGIFSIVIALNISLSLSRRINVMIDVTEKIAGGDLEQTIVIKGDDELDHLSEHFNIMAHKLEVFYESLEKKVKERTAMLSETNAVLEIEIDEHVRMKKALAMSESRFRQISDNAEEWIWEINTEGVCGYSNLTIEKVLGYEVSEISGVKKILELFCEEDRTDLKKYFLDKKPFRKIVAKAVHKTGKVVWLSSSGVPIMDEAGVLSG</sequence>
<keyword evidence="10" id="KW-0902">Two-component regulatory system</keyword>
<dbReference type="GO" id="GO:0005524">
    <property type="term" value="F:ATP binding"/>
    <property type="evidence" value="ECO:0007669"/>
    <property type="project" value="UniProtKB-KW"/>
</dbReference>
<dbReference type="Gene3D" id="3.30.450.20">
    <property type="entry name" value="PAS domain"/>
    <property type="match status" value="1"/>
</dbReference>
<evidence type="ECO:0000256" key="8">
    <source>
        <dbReference type="ARBA" id="ARBA00022777"/>
    </source>
</evidence>
<dbReference type="EMBL" id="JYNY01000014">
    <property type="protein sequence ID" value="KJJ86099.1"/>
    <property type="molecule type" value="Genomic_DNA"/>
</dbReference>
<keyword evidence="12" id="KW-1133">Transmembrane helix</keyword>
<evidence type="ECO:0000256" key="7">
    <source>
        <dbReference type="ARBA" id="ARBA00022741"/>
    </source>
</evidence>
<evidence type="ECO:0000256" key="4">
    <source>
        <dbReference type="ARBA" id="ARBA00022475"/>
    </source>
</evidence>
<protein>
    <recommendedName>
        <fullName evidence="3">histidine kinase</fullName>
        <ecNumber evidence="3">2.7.13.3</ecNumber>
    </recommendedName>
</protein>
<evidence type="ECO:0000259" key="13">
    <source>
        <dbReference type="PROSITE" id="PS50112"/>
    </source>
</evidence>
<evidence type="ECO:0000259" key="14">
    <source>
        <dbReference type="PROSITE" id="PS50885"/>
    </source>
</evidence>
<keyword evidence="8 15" id="KW-0418">Kinase</keyword>
<evidence type="ECO:0000256" key="11">
    <source>
        <dbReference type="ARBA" id="ARBA00023136"/>
    </source>
</evidence>
<comment type="caution">
    <text evidence="15">The sequence shown here is derived from an EMBL/GenBank/DDBJ whole genome shotgun (WGS) entry which is preliminary data.</text>
</comment>